<feature type="transmembrane region" description="Helical" evidence="2">
    <location>
        <begin position="88"/>
        <end position="109"/>
    </location>
</feature>
<feature type="transmembrane region" description="Helical" evidence="2">
    <location>
        <begin position="30"/>
        <end position="48"/>
    </location>
</feature>
<reference evidence="3 4" key="1">
    <citation type="submission" date="2023-09" db="EMBL/GenBank/DDBJ databases">
        <authorList>
            <person name="Rey-Velasco X."/>
        </authorList>
    </citation>
    <scope>NUCLEOTIDE SEQUENCE [LARGE SCALE GENOMIC DNA]</scope>
    <source>
        <strain evidence="3 4">F394</strain>
    </source>
</reference>
<keyword evidence="3" id="KW-0560">Oxidoreductase</keyword>
<evidence type="ECO:0000313" key="4">
    <source>
        <dbReference type="Proteomes" id="UP001267426"/>
    </source>
</evidence>
<protein>
    <recommendedName>
        <fullName evidence="2">NADH-quinone oxidoreductase subunit J</fullName>
        <ecNumber evidence="2">7.1.1.-</ecNumber>
    </recommendedName>
</protein>
<dbReference type="RefSeq" id="WP_311662214.1">
    <property type="nucleotide sequence ID" value="NZ_JAVRHT010000005.1"/>
</dbReference>
<evidence type="ECO:0000256" key="1">
    <source>
        <dbReference type="ARBA" id="ARBA00005698"/>
    </source>
</evidence>
<evidence type="ECO:0000313" key="3">
    <source>
        <dbReference type="EMBL" id="MDT0630877.1"/>
    </source>
</evidence>
<evidence type="ECO:0000256" key="2">
    <source>
        <dbReference type="RuleBase" id="RU004429"/>
    </source>
</evidence>
<keyword evidence="2" id="KW-1133">Transmembrane helix</keyword>
<dbReference type="EC" id="7.1.1.-" evidence="2"/>
<keyword evidence="4" id="KW-1185">Reference proteome</keyword>
<keyword evidence="2" id="KW-0874">Quinone</keyword>
<feature type="transmembrane region" description="Helical" evidence="2">
    <location>
        <begin position="146"/>
        <end position="164"/>
    </location>
</feature>
<keyword evidence="2" id="KW-0520">NAD</keyword>
<name>A0ABU3BNL0_9BACT</name>
<accession>A0ABU3BNL0</accession>
<keyword evidence="2" id="KW-0812">Transmembrane</keyword>
<dbReference type="PANTHER" id="PTHR33269:SF17">
    <property type="entry name" value="NADH-UBIQUINONE OXIDOREDUCTASE CHAIN 6"/>
    <property type="match status" value="1"/>
</dbReference>
<dbReference type="EMBL" id="JAVRHT010000005">
    <property type="protein sequence ID" value="MDT0630877.1"/>
    <property type="molecule type" value="Genomic_DNA"/>
</dbReference>
<gene>
    <name evidence="3" type="ORF">RM540_03875</name>
</gene>
<dbReference type="PANTHER" id="PTHR33269">
    <property type="entry name" value="NADH-UBIQUINONE OXIDOREDUCTASE CHAIN 6"/>
    <property type="match status" value="1"/>
</dbReference>
<feature type="transmembrane region" description="Helical" evidence="2">
    <location>
        <begin position="55"/>
        <end position="76"/>
    </location>
</feature>
<keyword evidence="2" id="KW-1003">Cell membrane</keyword>
<comment type="function">
    <text evidence="2">NDH-1 shuttles electrons from NADH, via FMN and iron-sulfur (Fe-S) centers, to quinones in the respiratory chain. Couples the redox reaction to proton translocation (for every two electrons transferred, four hydrogen ions are translocated across the cytoplasmic membrane), and thus conserves the redox energy in a proton gradient.</text>
</comment>
<dbReference type="InterPro" id="IPR042106">
    <property type="entry name" value="Nuo/plastoQ_OxRdtase_6_NuoJ"/>
</dbReference>
<comment type="subcellular location">
    <subcellularLocation>
        <location evidence="2">Cell membrane</location>
        <topology evidence="2">Multi-pass membrane protein</topology>
    </subcellularLocation>
</comment>
<comment type="caution">
    <text evidence="2">Lacks conserved residue(s) required for the propagation of feature annotation.</text>
</comment>
<comment type="caution">
    <text evidence="3">The sequence shown here is derived from an EMBL/GenBank/DDBJ whole genome shotgun (WGS) entry which is preliminary data.</text>
</comment>
<dbReference type="Gene3D" id="1.20.120.1200">
    <property type="entry name" value="NADH-ubiquinone/plastoquinone oxidoreductase chain 6, subunit NuoJ"/>
    <property type="match status" value="1"/>
</dbReference>
<proteinExistence type="inferred from homology"/>
<organism evidence="3 4">
    <name type="scientific">Rubrivirga litoralis</name>
    <dbReference type="NCBI Taxonomy" id="3075598"/>
    <lineage>
        <taxon>Bacteria</taxon>
        <taxon>Pseudomonadati</taxon>
        <taxon>Rhodothermota</taxon>
        <taxon>Rhodothermia</taxon>
        <taxon>Rhodothermales</taxon>
        <taxon>Rubricoccaceae</taxon>
        <taxon>Rubrivirga</taxon>
    </lineage>
</organism>
<keyword evidence="2" id="KW-0472">Membrane</keyword>
<dbReference type="Proteomes" id="UP001267426">
    <property type="component" value="Unassembled WGS sequence"/>
</dbReference>
<dbReference type="GO" id="GO:0050136">
    <property type="term" value="F:NADH dehydrogenase (quinone) (non-electrogenic) activity"/>
    <property type="evidence" value="ECO:0007669"/>
    <property type="project" value="UniProtKB-EC"/>
</dbReference>
<sequence length="169" mass="17662">MLELFLFFVFAVFAVAGAVGMLVSRSPVASALWMVQTMLALACLYLTLNATFIGVVQVLVYAGAIMVLFLFVIMLLNLEEAPTLSGFSWARAAAFVAGVGVLALLLAVVSVRLVGLPDAPVAAEPVVETSVVALGVALLTRHAFSLEIIAALLLAATIGAVLLAKKRFV</sequence>
<dbReference type="Pfam" id="PF00499">
    <property type="entry name" value="Oxidored_q3"/>
    <property type="match status" value="1"/>
</dbReference>
<dbReference type="InterPro" id="IPR001457">
    <property type="entry name" value="NADH_UbQ/plastoQ_OxRdtase_su6"/>
</dbReference>
<comment type="catalytic activity">
    <reaction evidence="2">
        <text>a quinone + NADH + 5 H(+)(in) = a quinol + NAD(+) + 4 H(+)(out)</text>
        <dbReference type="Rhea" id="RHEA:57888"/>
        <dbReference type="ChEBI" id="CHEBI:15378"/>
        <dbReference type="ChEBI" id="CHEBI:24646"/>
        <dbReference type="ChEBI" id="CHEBI:57540"/>
        <dbReference type="ChEBI" id="CHEBI:57945"/>
        <dbReference type="ChEBI" id="CHEBI:132124"/>
    </reaction>
</comment>
<comment type="similarity">
    <text evidence="1 2">Belongs to the complex I subunit 6 family.</text>
</comment>